<comment type="caution">
    <text evidence="1">The sequence shown here is derived from an EMBL/GenBank/DDBJ whole genome shotgun (WGS) entry which is preliminary data.</text>
</comment>
<evidence type="ECO:0000313" key="1">
    <source>
        <dbReference type="EMBL" id="KAI4346998.1"/>
    </source>
</evidence>
<gene>
    <name evidence="1" type="ORF">L6164_007852</name>
</gene>
<proteinExistence type="predicted"/>
<evidence type="ECO:0000313" key="2">
    <source>
        <dbReference type="Proteomes" id="UP000828941"/>
    </source>
</evidence>
<dbReference type="Proteomes" id="UP000828941">
    <property type="component" value="Chromosome 4"/>
</dbReference>
<keyword evidence="2" id="KW-1185">Reference proteome</keyword>
<protein>
    <submittedName>
        <fullName evidence="1">Uncharacterized protein</fullName>
    </submittedName>
</protein>
<accession>A0ACB9PEV9</accession>
<sequence length="471" mass="53090">MASSTSNHSHPHPHALLFPFMSKGHTIPLLHLARFLLRRDLAVTIVTTPANRPFVVESLQGATASIVDIPVPDDIPGGVESTDKLPSNSLFYKFATATAGMQHHFDRLLETLPRVSFMVSDGFLWWTLESASKLGVPRLVYYGMSSYASAVSREAFMSGLFSGSQHEDELVTLTRFPWIRLTKNDFESEFRNPEPQSLSFKFHMNMISATINSYGILVNSFYELESVFIDYLNTESAPKSWCVGPLCTNISEPKQPRKFGFWVEWLDQKVKEKCSVLYVAFGSQAEISAEQFTEIAKGLEKSMVNFLWVVRKREWELPDGFEERVGNRGIVVREWVDQREILMHEGVKGFLSHCGWNSVLESICAGVPILAWPVMAEQHLNVRMVEEEMKVGFRVPTCNGSVRGFVKWEGLTEQVRDLMEGEKGKKARNKVQQLAAVANKAVQEGGSSCQALDSLIRQMCDCSIYEEQRGA</sequence>
<reference evidence="1 2" key="1">
    <citation type="journal article" date="2022" name="DNA Res.">
        <title>Chromosomal-level genome assembly of the orchid tree Bauhinia variegata (Leguminosae; Cercidoideae) supports the allotetraploid origin hypothesis of Bauhinia.</title>
        <authorList>
            <person name="Zhong Y."/>
            <person name="Chen Y."/>
            <person name="Zheng D."/>
            <person name="Pang J."/>
            <person name="Liu Y."/>
            <person name="Luo S."/>
            <person name="Meng S."/>
            <person name="Qian L."/>
            <person name="Wei D."/>
            <person name="Dai S."/>
            <person name="Zhou R."/>
        </authorList>
    </citation>
    <scope>NUCLEOTIDE SEQUENCE [LARGE SCALE GENOMIC DNA]</scope>
    <source>
        <strain evidence="1">BV-YZ2020</strain>
    </source>
</reference>
<dbReference type="EMBL" id="CM039429">
    <property type="protein sequence ID" value="KAI4346998.1"/>
    <property type="molecule type" value="Genomic_DNA"/>
</dbReference>
<organism evidence="1 2">
    <name type="scientific">Bauhinia variegata</name>
    <name type="common">Purple orchid tree</name>
    <name type="synonym">Phanera variegata</name>
    <dbReference type="NCBI Taxonomy" id="167791"/>
    <lineage>
        <taxon>Eukaryota</taxon>
        <taxon>Viridiplantae</taxon>
        <taxon>Streptophyta</taxon>
        <taxon>Embryophyta</taxon>
        <taxon>Tracheophyta</taxon>
        <taxon>Spermatophyta</taxon>
        <taxon>Magnoliopsida</taxon>
        <taxon>eudicotyledons</taxon>
        <taxon>Gunneridae</taxon>
        <taxon>Pentapetalae</taxon>
        <taxon>rosids</taxon>
        <taxon>fabids</taxon>
        <taxon>Fabales</taxon>
        <taxon>Fabaceae</taxon>
        <taxon>Cercidoideae</taxon>
        <taxon>Cercideae</taxon>
        <taxon>Bauhiniinae</taxon>
        <taxon>Bauhinia</taxon>
    </lineage>
</organism>
<name>A0ACB9PEV9_BAUVA</name>